<dbReference type="EMBL" id="CALNXI010000730">
    <property type="protein sequence ID" value="CAH3041405.1"/>
    <property type="molecule type" value="Genomic_DNA"/>
</dbReference>
<feature type="compositionally biased region" description="Basic and acidic residues" evidence="3">
    <location>
        <begin position="7"/>
        <end position="26"/>
    </location>
</feature>
<dbReference type="InterPro" id="IPR001766">
    <property type="entry name" value="Fork_head_dom"/>
</dbReference>
<organism evidence="5 6">
    <name type="scientific">Porites evermanni</name>
    <dbReference type="NCBI Taxonomy" id="104178"/>
    <lineage>
        <taxon>Eukaryota</taxon>
        <taxon>Metazoa</taxon>
        <taxon>Cnidaria</taxon>
        <taxon>Anthozoa</taxon>
        <taxon>Hexacorallia</taxon>
        <taxon>Scleractinia</taxon>
        <taxon>Fungiina</taxon>
        <taxon>Poritidae</taxon>
        <taxon>Porites</taxon>
    </lineage>
</organism>
<feature type="DNA-binding region" description="Fork-head" evidence="2">
    <location>
        <begin position="43"/>
        <end position="135"/>
    </location>
</feature>
<comment type="caution">
    <text evidence="5">The sequence shown here is derived from an EMBL/GenBank/DDBJ whole genome shotgun (WGS) entry which is preliminary data.</text>
</comment>
<dbReference type="Pfam" id="PF00250">
    <property type="entry name" value="Forkhead"/>
    <property type="match status" value="1"/>
</dbReference>
<feature type="domain" description="Fork-head" evidence="4">
    <location>
        <begin position="43"/>
        <end position="135"/>
    </location>
</feature>
<proteinExistence type="predicted"/>
<dbReference type="PANTHER" id="PTHR11829">
    <property type="entry name" value="FORKHEAD BOX PROTEIN"/>
    <property type="match status" value="1"/>
</dbReference>
<evidence type="ECO:0000313" key="6">
    <source>
        <dbReference type="Proteomes" id="UP001159427"/>
    </source>
</evidence>
<dbReference type="Proteomes" id="UP001159427">
    <property type="component" value="Unassembled WGS sequence"/>
</dbReference>
<feature type="region of interest" description="Disordered" evidence="3">
    <location>
        <begin position="1"/>
        <end position="42"/>
    </location>
</feature>
<keyword evidence="1 2" id="KW-0238">DNA-binding</keyword>
<evidence type="ECO:0000313" key="5">
    <source>
        <dbReference type="EMBL" id="CAH3041405.1"/>
    </source>
</evidence>
<dbReference type="InterPro" id="IPR036388">
    <property type="entry name" value="WH-like_DNA-bd_sf"/>
</dbReference>
<sequence>MNSAEQTEQKEYFNKRVFVSKEEKRGHCSNKKQKKKQKRRQNSSPLSYIEVIAYAILRSPQKRVTLSEIYSFIQNNYPSFTEHRIRWKNTVRHNLSLHECFQRGEIAMDKAGCYWHIHPSFLKAFSRGDFSRSKSMPKNPNLGLESWNSLVENHIAIQRPCLPCCIHKINLSFSVAAPMKPLQYHHGGFTVSTVPCAPQIAYLPWHHWMLRRIN</sequence>
<protein>
    <recommendedName>
        <fullName evidence="4">Fork-head domain-containing protein</fullName>
    </recommendedName>
</protein>
<dbReference type="PANTHER" id="PTHR11829:SF411">
    <property type="entry name" value="FORKHEAD BOX PROTEIN L2"/>
    <property type="match status" value="1"/>
</dbReference>
<dbReference type="SMART" id="SM00339">
    <property type="entry name" value="FH"/>
    <property type="match status" value="1"/>
</dbReference>
<reference evidence="5 6" key="1">
    <citation type="submission" date="2022-05" db="EMBL/GenBank/DDBJ databases">
        <authorList>
            <consortium name="Genoscope - CEA"/>
            <person name="William W."/>
        </authorList>
    </citation>
    <scope>NUCLEOTIDE SEQUENCE [LARGE SCALE GENOMIC DNA]</scope>
</reference>
<keyword evidence="2" id="KW-0539">Nucleus</keyword>
<keyword evidence="6" id="KW-1185">Reference proteome</keyword>
<dbReference type="SUPFAM" id="SSF46785">
    <property type="entry name" value="Winged helix' DNA-binding domain"/>
    <property type="match status" value="1"/>
</dbReference>
<accession>A0ABN8N294</accession>
<gene>
    <name evidence="5" type="ORF">PEVE_00040304</name>
</gene>
<dbReference type="PROSITE" id="PS50039">
    <property type="entry name" value="FORK_HEAD_3"/>
    <property type="match status" value="1"/>
</dbReference>
<evidence type="ECO:0000256" key="2">
    <source>
        <dbReference type="PROSITE-ProRule" id="PRU00089"/>
    </source>
</evidence>
<evidence type="ECO:0000256" key="3">
    <source>
        <dbReference type="SAM" id="MobiDB-lite"/>
    </source>
</evidence>
<name>A0ABN8N294_9CNID</name>
<dbReference type="PRINTS" id="PR00053">
    <property type="entry name" value="FORKHEAD"/>
</dbReference>
<dbReference type="InterPro" id="IPR050211">
    <property type="entry name" value="FOX_domain-containing"/>
</dbReference>
<dbReference type="Gene3D" id="1.10.10.10">
    <property type="entry name" value="Winged helix-like DNA-binding domain superfamily/Winged helix DNA-binding domain"/>
    <property type="match status" value="1"/>
</dbReference>
<comment type="subcellular location">
    <subcellularLocation>
        <location evidence="2">Nucleus</location>
    </subcellularLocation>
</comment>
<evidence type="ECO:0000259" key="4">
    <source>
        <dbReference type="PROSITE" id="PS50039"/>
    </source>
</evidence>
<feature type="compositionally biased region" description="Basic residues" evidence="3">
    <location>
        <begin position="27"/>
        <end position="41"/>
    </location>
</feature>
<evidence type="ECO:0000256" key="1">
    <source>
        <dbReference type="ARBA" id="ARBA00023125"/>
    </source>
</evidence>
<dbReference type="InterPro" id="IPR036390">
    <property type="entry name" value="WH_DNA-bd_sf"/>
</dbReference>